<accession>A0A1I1WQ70</accession>
<keyword evidence="7" id="KW-1185">Reference proteome</keyword>
<evidence type="ECO:0000256" key="1">
    <source>
        <dbReference type="ARBA" id="ARBA00006962"/>
    </source>
</evidence>
<dbReference type="InterPro" id="IPR010610">
    <property type="entry name" value="EryCIII-like_C"/>
</dbReference>
<dbReference type="Pfam" id="PF06722">
    <property type="entry name" value="EryCIII-like_C"/>
    <property type="match status" value="1"/>
</dbReference>
<dbReference type="InterPro" id="IPR048284">
    <property type="entry name" value="EryCIII-like_N"/>
</dbReference>
<name>A0A1I1WQ70_9ACTN</name>
<evidence type="ECO:0000313" key="7">
    <source>
        <dbReference type="Proteomes" id="UP000198716"/>
    </source>
</evidence>
<dbReference type="RefSeq" id="WP_175496764.1">
    <property type="nucleotide sequence ID" value="NZ_FOMZ01000006.1"/>
</dbReference>
<evidence type="ECO:0000256" key="2">
    <source>
        <dbReference type="ARBA" id="ARBA00022676"/>
    </source>
</evidence>
<organism evidence="6 7">
    <name type="scientific">Actinopolyspora alba</name>
    <dbReference type="NCBI Taxonomy" id="673379"/>
    <lineage>
        <taxon>Bacteria</taxon>
        <taxon>Bacillati</taxon>
        <taxon>Actinomycetota</taxon>
        <taxon>Actinomycetes</taxon>
        <taxon>Actinopolysporales</taxon>
        <taxon>Actinopolysporaceae</taxon>
        <taxon>Actinopolyspora</taxon>
        <taxon>Actinopolyspora alba group</taxon>
    </lineage>
</organism>
<dbReference type="PANTHER" id="PTHR48050">
    <property type="entry name" value="STEROL 3-BETA-GLUCOSYLTRANSFERASE"/>
    <property type="match status" value="1"/>
</dbReference>
<evidence type="ECO:0000259" key="5">
    <source>
        <dbReference type="Pfam" id="PF21036"/>
    </source>
</evidence>
<dbReference type="PANTHER" id="PTHR48050:SF13">
    <property type="entry name" value="STEROL 3-BETA-GLUCOSYLTRANSFERASE UGT80A2"/>
    <property type="match status" value="1"/>
</dbReference>
<evidence type="ECO:0000256" key="3">
    <source>
        <dbReference type="ARBA" id="ARBA00022679"/>
    </source>
</evidence>
<dbReference type="InterPro" id="IPR002213">
    <property type="entry name" value="UDP_glucos_trans"/>
</dbReference>
<dbReference type="AlphaFoldDB" id="A0A1I1WQ70"/>
<dbReference type="GO" id="GO:0008194">
    <property type="term" value="F:UDP-glycosyltransferase activity"/>
    <property type="evidence" value="ECO:0007669"/>
    <property type="project" value="InterPro"/>
</dbReference>
<gene>
    <name evidence="6" type="ORF">SAMN04487819_10618</name>
</gene>
<keyword evidence="3 6" id="KW-0808">Transferase</keyword>
<sequence length="398" mass="41525">MRILFSAIAAHGHCFPLLPLAAAAREAEHEVVVATGVELRAAVHAAGAEFVEAGLPVFDALESVVASDDRVATDDPAILGDSATPGALPEQQRDRVVGQLFGSVLPRRFVSDIRTLLRSRRFDLVVYETGNPGAALAAELEGVPAVCHGFGRELAGGFAATFGGPLLELADELGVSVPADDLGTLGNTYLDVFPPSLQDPAVLALPQRVGVRANPFAEPGELPEAVTARPRDRPLVYLTLGTAFGSADVLRTTARAIAEFDVDLLVSTGPRVRTETLQGLPDNVTVGSWFPQAHLIPWLDLAVHHGGAGTTLTAFAAAVPQLLLPQGADQFDNAASVVTAGAGRSIMPEDNRGRTVVTAVEELLGDSTAVRAARYLAAEMAAAPDSAAVVERLSETYG</sequence>
<keyword evidence="2" id="KW-0328">Glycosyltransferase</keyword>
<feature type="domain" description="Erythromycin biosynthesis protein CIII-like N-terminal" evidence="5">
    <location>
        <begin position="23"/>
        <end position="241"/>
    </location>
</feature>
<comment type="similarity">
    <text evidence="1">Belongs to the glycosyltransferase 28 family.</text>
</comment>
<dbReference type="InterPro" id="IPR050426">
    <property type="entry name" value="Glycosyltransferase_28"/>
</dbReference>
<evidence type="ECO:0000259" key="4">
    <source>
        <dbReference type="Pfam" id="PF06722"/>
    </source>
</evidence>
<dbReference type="Gene3D" id="3.40.50.2000">
    <property type="entry name" value="Glycogen Phosphorylase B"/>
    <property type="match status" value="2"/>
</dbReference>
<evidence type="ECO:0000313" key="6">
    <source>
        <dbReference type="EMBL" id="SFD97315.1"/>
    </source>
</evidence>
<dbReference type="GO" id="GO:0017000">
    <property type="term" value="P:antibiotic biosynthetic process"/>
    <property type="evidence" value="ECO:0007669"/>
    <property type="project" value="UniProtKB-ARBA"/>
</dbReference>
<dbReference type="Pfam" id="PF21036">
    <property type="entry name" value="EryCIII-like_N"/>
    <property type="match status" value="1"/>
</dbReference>
<proteinExistence type="inferred from homology"/>
<dbReference type="FunFam" id="3.40.50.2000:FF:000072">
    <property type="entry name" value="Glycosyl transferase"/>
    <property type="match status" value="1"/>
</dbReference>
<dbReference type="Proteomes" id="UP000198716">
    <property type="component" value="Unassembled WGS sequence"/>
</dbReference>
<dbReference type="SUPFAM" id="SSF53756">
    <property type="entry name" value="UDP-Glycosyltransferase/glycogen phosphorylase"/>
    <property type="match status" value="1"/>
</dbReference>
<dbReference type="EMBL" id="FOMZ01000006">
    <property type="protein sequence ID" value="SFD97315.1"/>
    <property type="molecule type" value="Genomic_DNA"/>
</dbReference>
<dbReference type="GO" id="GO:0016758">
    <property type="term" value="F:hexosyltransferase activity"/>
    <property type="evidence" value="ECO:0007669"/>
    <property type="project" value="UniProtKB-ARBA"/>
</dbReference>
<dbReference type="CDD" id="cd03784">
    <property type="entry name" value="GT1_Gtf-like"/>
    <property type="match status" value="1"/>
</dbReference>
<feature type="domain" description="Erythromycin biosynthesis protein CIII-like C-terminal" evidence="4">
    <location>
        <begin position="256"/>
        <end position="395"/>
    </location>
</feature>
<reference evidence="7" key="1">
    <citation type="submission" date="2016-10" db="EMBL/GenBank/DDBJ databases">
        <authorList>
            <person name="Varghese N."/>
            <person name="Submissions S."/>
        </authorList>
    </citation>
    <scope>NUCLEOTIDE SEQUENCE [LARGE SCALE GENOMIC DNA]</scope>
    <source>
        <strain evidence="7">DSM 45004</strain>
    </source>
</reference>
<protein>
    <submittedName>
        <fullName evidence="6">UDP:flavonoid glycosyltransferase YjiC, YdhE family</fullName>
    </submittedName>
</protein>